<dbReference type="CDD" id="cd03801">
    <property type="entry name" value="GT4_PimA-like"/>
    <property type="match status" value="1"/>
</dbReference>
<dbReference type="PANTHER" id="PTHR46401:SF2">
    <property type="entry name" value="GLYCOSYLTRANSFERASE WBBK-RELATED"/>
    <property type="match status" value="1"/>
</dbReference>
<sequence>MGRKMKIAFVSVRYGLEINGGAELHCRMLAERLAGRHEVEVLTTCVKDYTKGTNEFPAGTVTINNVTVRRFVADPFVPENERYWLDRAKAARRLRMHLYQTGILRAVSYLIKVWKWKLADDIEAQRSAVFHSHRLLEYISGHKNEYDAFIVFSSNFPLFYFTAMEAGEKTLAIPLLHRIKPSFRVSLSQAFNNIRYVGFNTGSEQRLAEGIFGRGIHESGVIGAGIETHMPAGWEDVSKKYGLPEQYILFIGRIDRDKTGKMAEYYGAYRKRYGDKALPLVVIGNVYEKEPATGGLIYTGFVSEGEKRAILQHARLLLNPSKYESLSLVLLEALYDNIPALVNGHCSVFREHRKKSGGAVQCYMGKKDFIYKLHAVATDAALRKSMMEKGKEYVDRNYSWDIIMSRLDNALMKVIG</sequence>
<dbReference type="GO" id="GO:0016757">
    <property type="term" value="F:glycosyltransferase activity"/>
    <property type="evidence" value="ECO:0007669"/>
    <property type="project" value="InterPro"/>
</dbReference>
<dbReference type="Pfam" id="PF00534">
    <property type="entry name" value="Glycos_transf_1"/>
    <property type="match status" value="1"/>
</dbReference>
<accession>A0A9D9EAZ9</accession>
<evidence type="ECO:0000259" key="2">
    <source>
        <dbReference type="Pfam" id="PF00534"/>
    </source>
</evidence>
<dbReference type="SUPFAM" id="SSF53756">
    <property type="entry name" value="UDP-Glycosyltransferase/glycogen phosphorylase"/>
    <property type="match status" value="1"/>
</dbReference>
<dbReference type="PANTHER" id="PTHR46401">
    <property type="entry name" value="GLYCOSYLTRANSFERASE WBBK-RELATED"/>
    <property type="match status" value="1"/>
</dbReference>
<organism evidence="3 4">
    <name type="scientific">Candidatus Cryptobacteroides merdavium</name>
    <dbReference type="NCBI Taxonomy" id="2840769"/>
    <lineage>
        <taxon>Bacteria</taxon>
        <taxon>Pseudomonadati</taxon>
        <taxon>Bacteroidota</taxon>
        <taxon>Bacteroidia</taxon>
        <taxon>Bacteroidales</taxon>
        <taxon>Candidatus Cryptobacteroides</taxon>
    </lineage>
</organism>
<evidence type="ECO:0000313" key="4">
    <source>
        <dbReference type="Proteomes" id="UP000823619"/>
    </source>
</evidence>
<name>A0A9D9EAZ9_9BACT</name>
<comment type="caution">
    <text evidence="3">The sequence shown here is derived from an EMBL/GenBank/DDBJ whole genome shotgun (WGS) entry which is preliminary data.</text>
</comment>
<reference evidence="3" key="2">
    <citation type="journal article" date="2021" name="PeerJ">
        <title>Extensive microbial diversity within the chicken gut microbiome revealed by metagenomics and culture.</title>
        <authorList>
            <person name="Gilroy R."/>
            <person name="Ravi A."/>
            <person name="Getino M."/>
            <person name="Pursley I."/>
            <person name="Horton D.L."/>
            <person name="Alikhan N.F."/>
            <person name="Baker D."/>
            <person name="Gharbi K."/>
            <person name="Hall N."/>
            <person name="Watson M."/>
            <person name="Adriaenssens E.M."/>
            <person name="Foster-Nyarko E."/>
            <person name="Jarju S."/>
            <person name="Secka A."/>
            <person name="Antonio M."/>
            <person name="Oren A."/>
            <person name="Chaudhuri R.R."/>
            <person name="La Ragione R."/>
            <person name="Hildebrand F."/>
            <person name="Pallen M.J."/>
        </authorList>
    </citation>
    <scope>NUCLEOTIDE SEQUENCE</scope>
    <source>
        <strain evidence="3">D5-748</strain>
    </source>
</reference>
<protein>
    <submittedName>
        <fullName evidence="3">Glycosyltransferase family 4 protein</fullName>
    </submittedName>
</protein>
<gene>
    <name evidence="3" type="ORF">IAC23_02575</name>
</gene>
<dbReference type="GO" id="GO:0009103">
    <property type="term" value="P:lipopolysaccharide biosynthetic process"/>
    <property type="evidence" value="ECO:0007669"/>
    <property type="project" value="TreeGrafter"/>
</dbReference>
<dbReference type="InterPro" id="IPR001296">
    <property type="entry name" value="Glyco_trans_1"/>
</dbReference>
<proteinExistence type="predicted"/>
<dbReference type="EMBL" id="JADIMO010000030">
    <property type="protein sequence ID" value="MBO8444567.1"/>
    <property type="molecule type" value="Genomic_DNA"/>
</dbReference>
<feature type="domain" description="Glycosyl transferase family 1" evidence="2">
    <location>
        <begin position="245"/>
        <end position="392"/>
    </location>
</feature>
<keyword evidence="1" id="KW-0808">Transferase</keyword>
<reference evidence="3" key="1">
    <citation type="submission" date="2020-10" db="EMBL/GenBank/DDBJ databases">
        <authorList>
            <person name="Gilroy R."/>
        </authorList>
    </citation>
    <scope>NUCLEOTIDE SEQUENCE</scope>
    <source>
        <strain evidence="3">D5-748</strain>
    </source>
</reference>
<evidence type="ECO:0000313" key="3">
    <source>
        <dbReference type="EMBL" id="MBO8444567.1"/>
    </source>
</evidence>
<dbReference type="Proteomes" id="UP000823619">
    <property type="component" value="Unassembled WGS sequence"/>
</dbReference>
<evidence type="ECO:0000256" key="1">
    <source>
        <dbReference type="ARBA" id="ARBA00022679"/>
    </source>
</evidence>
<dbReference type="AlphaFoldDB" id="A0A9D9EAZ9"/>
<dbReference type="Gene3D" id="3.40.50.2000">
    <property type="entry name" value="Glycogen Phosphorylase B"/>
    <property type="match status" value="2"/>
</dbReference>